<comment type="cofactor">
    <cofactor evidence="1">
        <name>Mg(2+)</name>
        <dbReference type="ChEBI" id="CHEBI:18420"/>
    </cofactor>
</comment>
<dbReference type="GO" id="GO:0005975">
    <property type="term" value="P:carbohydrate metabolic process"/>
    <property type="evidence" value="ECO:0007669"/>
    <property type="project" value="InterPro"/>
</dbReference>
<evidence type="ECO:0000313" key="13">
    <source>
        <dbReference type="Proteomes" id="UP000277498"/>
    </source>
</evidence>
<evidence type="ECO:0000313" key="12">
    <source>
        <dbReference type="EMBL" id="VDC19923.1"/>
    </source>
</evidence>
<dbReference type="Gene3D" id="3.30.310.50">
    <property type="entry name" value="Alpha-D-phosphohexomutase, C-terminal domain"/>
    <property type="match status" value="1"/>
</dbReference>
<keyword evidence="3" id="KW-0597">Phosphoprotein</keyword>
<feature type="domain" description="Alpha-D-phosphohexomutase alpha/beta/alpha" evidence="9">
    <location>
        <begin position="4"/>
        <end position="124"/>
    </location>
</feature>
<dbReference type="InterPro" id="IPR005844">
    <property type="entry name" value="A-D-PHexomutase_a/b/a-I"/>
</dbReference>
<evidence type="ECO:0000259" key="10">
    <source>
        <dbReference type="Pfam" id="PF02879"/>
    </source>
</evidence>
<dbReference type="PANTHER" id="PTHR42946:SF1">
    <property type="entry name" value="PHOSPHOGLUCOMUTASE (ALPHA-D-GLUCOSE-1,6-BISPHOSPHATE-DEPENDENT)"/>
    <property type="match status" value="1"/>
</dbReference>
<dbReference type="InterPro" id="IPR016055">
    <property type="entry name" value="A-D-PHexomutase_a/b/a-I/II/III"/>
</dbReference>
<name>A0A3P5W920_9RHOB</name>
<accession>A0A3P5W920</accession>
<protein>
    <submittedName>
        <fullName evidence="12">Phosphoglucosamine mutase</fullName>
        <ecNumber evidence="12">5.4.2.10</ecNumber>
    </submittedName>
</protein>
<comment type="similarity">
    <text evidence="2 7">Belongs to the phosphohexose mutase family.</text>
</comment>
<dbReference type="InterPro" id="IPR050060">
    <property type="entry name" value="Phosphoglucosamine_mutase"/>
</dbReference>
<dbReference type="InterPro" id="IPR005843">
    <property type="entry name" value="A-D-PHexomutase_C"/>
</dbReference>
<gene>
    <name evidence="12" type="primary">glmM_1</name>
    <name evidence="12" type="ORF">XINFAN_00310</name>
</gene>
<dbReference type="InterPro" id="IPR005846">
    <property type="entry name" value="A-D-PHexomutase_a/b/a-III"/>
</dbReference>
<dbReference type="CDD" id="cd03088">
    <property type="entry name" value="ManB"/>
    <property type="match status" value="1"/>
</dbReference>
<dbReference type="Pfam" id="PF02878">
    <property type="entry name" value="PGM_PMM_I"/>
    <property type="match status" value="1"/>
</dbReference>
<dbReference type="Pfam" id="PF02879">
    <property type="entry name" value="PGM_PMM_II"/>
    <property type="match status" value="1"/>
</dbReference>
<dbReference type="EC" id="5.4.2.10" evidence="12"/>
<keyword evidence="4 7" id="KW-0479">Metal-binding</keyword>
<dbReference type="PANTHER" id="PTHR42946">
    <property type="entry name" value="PHOSPHOHEXOSE MUTASE"/>
    <property type="match status" value="1"/>
</dbReference>
<proteinExistence type="inferred from homology"/>
<feature type="domain" description="Alpha-D-phosphohexomutase alpha/beta/alpha" evidence="11">
    <location>
        <begin position="258"/>
        <end position="354"/>
    </location>
</feature>
<evidence type="ECO:0000256" key="4">
    <source>
        <dbReference type="ARBA" id="ARBA00022723"/>
    </source>
</evidence>
<dbReference type="AlphaFoldDB" id="A0A3P5W920"/>
<evidence type="ECO:0000256" key="3">
    <source>
        <dbReference type="ARBA" id="ARBA00022553"/>
    </source>
</evidence>
<dbReference type="GO" id="GO:0008966">
    <property type="term" value="F:phosphoglucosamine mutase activity"/>
    <property type="evidence" value="ECO:0007669"/>
    <property type="project" value="UniProtKB-EC"/>
</dbReference>
<dbReference type="OrthoDB" id="9803322at2"/>
<keyword evidence="6 12" id="KW-0413">Isomerase</keyword>
<evidence type="ECO:0000256" key="5">
    <source>
        <dbReference type="ARBA" id="ARBA00022842"/>
    </source>
</evidence>
<keyword evidence="5 7" id="KW-0460">Magnesium</keyword>
<dbReference type="Pfam" id="PF00408">
    <property type="entry name" value="PGM_PMM_IV"/>
    <property type="match status" value="1"/>
</dbReference>
<evidence type="ECO:0000256" key="2">
    <source>
        <dbReference type="ARBA" id="ARBA00010231"/>
    </source>
</evidence>
<feature type="domain" description="Alpha-D-phosphohexomutase C-terminal" evidence="8">
    <location>
        <begin position="403"/>
        <end position="445"/>
    </location>
</feature>
<reference evidence="12 13" key="1">
    <citation type="submission" date="2018-11" db="EMBL/GenBank/DDBJ databases">
        <authorList>
            <person name="Criscuolo A."/>
        </authorList>
    </citation>
    <scope>NUCLEOTIDE SEQUENCE [LARGE SCALE GENOMIC DNA]</scope>
    <source>
        <strain evidence="12">ACIP111625</strain>
    </source>
</reference>
<dbReference type="InterPro" id="IPR016066">
    <property type="entry name" value="A-D-PHexomutase_CS"/>
</dbReference>
<dbReference type="GO" id="GO:0004615">
    <property type="term" value="F:phosphomannomutase activity"/>
    <property type="evidence" value="ECO:0007669"/>
    <property type="project" value="TreeGrafter"/>
</dbReference>
<evidence type="ECO:0000256" key="1">
    <source>
        <dbReference type="ARBA" id="ARBA00001946"/>
    </source>
</evidence>
<dbReference type="Proteomes" id="UP000277498">
    <property type="component" value="Unassembled WGS sequence"/>
</dbReference>
<dbReference type="SUPFAM" id="SSF53738">
    <property type="entry name" value="Phosphoglucomutase, first 3 domains"/>
    <property type="match status" value="3"/>
</dbReference>
<dbReference type="InterPro" id="IPR005845">
    <property type="entry name" value="A-D-PHexomutase_a/b/a-II"/>
</dbReference>
<evidence type="ECO:0000259" key="11">
    <source>
        <dbReference type="Pfam" id="PF02880"/>
    </source>
</evidence>
<dbReference type="RefSeq" id="WP_124084751.1">
    <property type="nucleotide sequence ID" value="NZ_UXAW01000032.1"/>
</dbReference>
<sequence>MAPKFGTSGLRGLVTELTPALIADHIRAFAAACETGAGLFVGRDLRPSSPRIAGDVILAARDLGLEVTDCGALPTPALALAARTAGAAAVMITGSHIPADRNGLKFYTPRGEIGKADEAAILAALGRPAAGRAGGLRQDMTAGADFVARYVTACGAQALAGRRIGVWSHSAVGRDMLSEILRGLGAEVPEFGRSETFIPVDTEAVDPASAAQIAAWVREAGLDALVSTDGDSDRPLLADEAGRIVPGDILGQITAQVLGAETVVTPVSSNSGVMQKGFARVIRTKIGSPFVIGAMEQAGGRVTGYEANGGFLLGFDAEGPAGPITALPTRDCILPLVMVLIAAQGGPVSARVAAEPPVVTLADRLQEIAPEVSQPFLASLTGDQDARAAFLSRLGQTEAGTDLTDGLRIMLAGGGVLHLRPSGNAPEFRLYVEAGDETRARRLMKDGLATLRAALSA</sequence>
<evidence type="ECO:0000259" key="8">
    <source>
        <dbReference type="Pfam" id="PF00408"/>
    </source>
</evidence>
<dbReference type="GO" id="GO:0000287">
    <property type="term" value="F:magnesium ion binding"/>
    <property type="evidence" value="ECO:0007669"/>
    <property type="project" value="InterPro"/>
</dbReference>
<dbReference type="PROSITE" id="PS00710">
    <property type="entry name" value="PGM_PMM"/>
    <property type="match status" value="1"/>
</dbReference>
<dbReference type="EMBL" id="UXAW01000032">
    <property type="protein sequence ID" value="VDC19923.1"/>
    <property type="molecule type" value="Genomic_DNA"/>
</dbReference>
<evidence type="ECO:0000256" key="7">
    <source>
        <dbReference type="RuleBase" id="RU004326"/>
    </source>
</evidence>
<dbReference type="Gene3D" id="3.40.120.10">
    <property type="entry name" value="Alpha-D-Glucose-1,6-Bisphosphate, subunit A, domain 3"/>
    <property type="match status" value="3"/>
</dbReference>
<evidence type="ECO:0000259" key="9">
    <source>
        <dbReference type="Pfam" id="PF02878"/>
    </source>
</evidence>
<dbReference type="InterPro" id="IPR036900">
    <property type="entry name" value="A-D-PHexomutase_C_sf"/>
</dbReference>
<keyword evidence="13" id="KW-1185">Reference proteome</keyword>
<feature type="domain" description="Alpha-D-phosphohexomutase alpha/beta/alpha" evidence="10">
    <location>
        <begin position="145"/>
        <end position="242"/>
    </location>
</feature>
<dbReference type="Pfam" id="PF02880">
    <property type="entry name" value="PGM_PMM_III"/>
    <property type="match status" value="1"/>
</dbReference>
<dbReference type="SUPFAM" id="SSF55957">
    <property type="entry name" value="Phosphoglucomutase, C-terminal domain"/>
    <property type="match status" value="1"/>
</dbReference>
<evidence type="ECO:0000256" key="6">
    <source>
        <dbReference type="ARBA" id="ARBA00023235"/>
    </source>
</evidence>
<organism evidence="12 13">
    <name type="scientific">Pseudogemmobacter humi</name>
    <dbReference type="NCBI Taxonomy" id="2483812"/>
    <lineage>
        <taxon>Bacteria</taxon>
        <taxon>Pseudomonadati</taxon>
        <taxon>Pseudomonadota</taxon>
        <taxon>Alphaproteobacteria</taxon>
        <taxon>Rhodobacterales</taxon>
        <taxon>Paracoccaceae</taxon>
        <taxon>Pseudogemmobacter</taxon>
    </lineage>
</organism>